<reference evidence="9 10" key="1">
    <citation type="submission" date="2020-02" db="EMBL/GenBank/DDBJ databases">
        <title>complete genome sequence of Rhodobacteraceae bacterium.</title>
        <authorList>
            <person name="Park J."/>
            <person name="Kim Y.-S."/>
            <person name="Kim K.-H."/>
        </authorList>
    </citation>
    <scope>NUCLEOTIDE SEQUENCE [LARGE SCALE GENOMIC DNA]</scope>
    <source>
        <strain evidence="9 10">RR4-56</strain>
    </source>
</reference>
<evidence type="ECO:0000256" key="3">
    <source>
        <dbReference type="ARBA" id="ARBA00022679"/>
    </source>
</evidence>
<sequence>MTDAKRSNRLSGADAVVRMLEAHGVSHVFGLCGDTSLPLYDALARLDHGITHVLTRDERSAAYMADGYARVTGKVGICEGPSGGGATYILPGLVEANESSVPVLAITTDVPVKARGRYPLTELDQASLFAPLTKWNKVIDTVDEIPLTMRTAFRAATTGKPGACHIGLPYDVQKQTLAGDDVWGQPEHGAAPSWRSGADPQAVAAAADRLLAARLPVFVVGGGVVTSGAGAALIELAEALDAPVCTTITGKGAVAETHPLAVGVVGANGGVPATRNVIEQADLVVFVSCRAGSTTTEHGTAPKPGVPIIHIDIDPMVISCNYATDVAIVADARLALEALGGAIRNRPRRRVADSVDGRPAAEAAKKEKWAEFNKIAASEGRPIRPERVFAALNAALPENSIVAADPGTPCPYASAYLEMRRPGRYFITNRAHGALGYSMSAAVGAWFGRPDAMVVSLMGDGSFGFTVGELETIQRHNVPLKMIVFSNAVFGWIKASQKDGYDERYFSVDFNRTDHAKVAETYGVKAFRVEDPLEVETAIRAALEYPGAALVDVISQQLQDAAAPVSQWMG</sequence>
<dbReference type="InterPro" id="IPR029061">
    <property type="entry name" value="THDP-binding"/>
</dbReference>
<feature type="domain" description="Thiamine pyrophosphate enzyme central" evidence="6">
    <location>
        <begin position="203"/>
        <end position="339"/>
    </location>
</feature>
<evidence type="ECO:0000313" key="10">
    <source>
        <dbReference type="Proteomes" id="UP000503336"/>
    </source>
</evidence>
<dbReference type="Proteomes" id="UP000503336">
    <property type="component" value="Chromosome"/>
</dbReference>
<dbReference type="Gene3D" id="3.40.50.970">
    <property type="match status" value="2"/>
</dbReference>
<keyword evidence="3" id="KW-0808">Transferase</keyword>
<dbReference type="InterPro" id="IPR029035">
    <property type="entry name" value="DHS-like_NAD/FAD-binding_dom"/>
</dbReference>
<dbReference type="Pfam" id="PF02775">
    <property type="entry name" value="TPP_enzyme_C"/>
    <property type="match status" value="1"/>
</dbReference>
<dbReference type="SUPFAM" id="SSF52518">
    <property type="entry name" value="Thiamin diphosphate-binding fold (THDP-binding)"/>
    <property type="match status" value="2"/>
</dbReference>
<dbReference type="InterPro" id="IPR011766">
    <property type="entry name" value="TPP_enzyme_TPP-bd"/>
</dbReference>
<feature type="domain" description="Thiamine pyrophosphate enzyme TPP-binding" evidence="7">
    <location>
        <begin position="407"/>
        <end position="553"/>
    </location>
</feature>
<evidence type="ECO:0000256" key="5">
    <source>
        <dbReference type="RuleBase" id="RU362132"/>
    </source>
</evidence>
<dbReference type="CDD" id="cd07035">
    <property type="entry name" value="TPP_PYR_POX_like"/>
    <property type="match status" value="1"/>
</dbReference>
<protein>
    <submittedName>
        <fullName evidence="9">Thiamine pyrophosphate-binding protein</fullName>
    </submittedName>
</protein>
<dbReference type="PANTHER" id="PTHR18968:SF13">
    <property type="entry name" value="ACETOLACTATE SYNTHASE CATALYTIC SUBUNIT, MITOCHONDRIAL"/>
    <property type="match status" value="1"/>
</dbReference>
<dbReference type="Pfam" id="PF02776">
    <property type="entry name" value="TPP_enzyme_N"/>
    <property type="match status" value="1"/>
</dbReference>
<keyword evidence="10" id="KW-1185">Reference proteome</keyword>
<dbReference type="PANTHER" id="PTHR18968">
    <property type="entry name" value="THIAMINE PYROPHOSPHATE ENZYMES"/>
    <property type="match status" value="1"/>
</dbReference>
<dbReference type="InterPro" id="IPR000399">
    <property type="entry name" value="TPP-bd_CS"/>
</dbReference>
<comment type="similarity">
    <text evidence="2 5">Belongs to the TPP enzyme family.</text>
</comment>
<evidence type="ECO:0000256" key="2">
    <source>
        <dbReference type="ARBA" id="ARBA00007812"/>
    </source>
</evidence>
<accession>A0A7L5BWY9</accession>
<dbReference type="InterPro" id="IPR045229">
    <property type="entry name" value="TPP_enz"/>
</dbReference>
<dbReference type="Pfam" id="PF00205">
    <property type="entry name" value="TPP_enzyme_M"/>
    <property type="match status" value="1"/>
</dbReference>
<evidence type="ECO:0000256" key="1">
    <source>
        <dbReference type="ARBA" id="ARBA00001964"/>
    </source>
</evidence>
<dbReference type="GO" id="GO:0000287">
    <property type="term" value="F:magnesium ion binding"/>
    <property type="evidence" value="ECO:0007669"/>
    <property type="project" value="InterPro"/>
</dbReference>
<evidence type="ECO:0000313" key="9">
    <source>
        <dbReference type="EMBL" id="QIE54394.1"/>
    </source>
</evidence>
<dbReference type="GO" id="GO:0005948">
    <property type="term" value="C:acetolactate synthase complex"/>
    <property type="evidence" value="ECO:0007669"/>
    <property type="project" value="TreeGrafter"/>
</dbReference>
<dbReference type="InterPro" id="IPR012001">
    <property type="entry name" value="Thiamin_PyroP_enz_TPP-bd_dom"/>
</dbReference>
<dbReference type="CDD" id="cd00568">
    <property type="entry name" value="TPP_enzymes"/>
    <property type="match status" value="1"/>
</dbReference>
<dbReference type="GO" id="GO:0009099">
    <property type="term" value="P:L-valine biosynthetic process"/>
    <property type="evidence" value="ECO:0007669"/>
    <property type="project" value="TreeGrafter"/>
</dbReference>
<keyword evidence="4 5" id="KW-0786">Thiamine pyrophosphate</keyword>
<dbReference type="EMBL" id="CP049056">
    <property type="protein sequence ID" value="QIE54394.1"/>
    <property type="molecule type" value="Genomic_DNA"/>
</dbReference>
<organism evidence="9 10">
    <name type="scientific">Pikeienuella piscinae</name>
    <dbReference type="NCBI Taxonomy" id="2748098"/>
    <lineage>
        <taxon>Bacteria</taxon>
        <taxon>Pseudomonadati</taxon>
        <taxon>Pseudomonadota</taxon>
        <taxon>Alphaproteobacteria</taxon>
        <taxon>Rhodobacterales</taxon>
        <taxon>Paracoccaceae</taxon>
        <taxon>Pikeienuella</taxon>
    </lineage>
</organism>
<proteinExistence type="inferred from homology"/>
<dbReference type="RefSeq" id="WP_165094559.1">
    <property type="nucleotide sequence ID" value="NZ_CP049056.1"/>
</dbReference>
<dbReference type="InterPro" id="IPR012000">
    <property type="entry name" value="Thiamin_PyroP_enz_cen_dom"/>
</dbReference>
<name>A0A7L5BWY9_9RHOB</name>
<dbReference type="AlphaFoldDB" id="A0A7L5BWY9"/>
<feature type="domain" description="Thiamine pyrophosphate enzyme N-terminal TPP-binding" evidence="8">
    <location>
        <begin position="11"/>
        <end position="128"/>
    </location>
</feature>
<dbReference type="GO" id="GO:0050660">
    <property type="term" value="F:flavin adenine dinucleotide binding"/>
    <property type="evidence" value="ECO:0007669"/>
    <property type="project" value="TreeGrafter"/>
</dbReference>
<dbReference type="GO" id="GO:0003984">
    <property type="term" value="F:acetolactate synthase activity"/>
    <property type="evidence" value="ECO:0007669"/>
    <property type="project" value="TreeGrafter"/>
</dbReference>
<evidence type="ECO:0000259" key="6">
    <source>
        <dbReference type="Pfam" id="PF00205"/>
    </source>
</evidence>
<dbReference type="PROSITE" id="PS00187">
    <property type="entry name" value="TPP_ENZYMES"/>
    <property type="match status" value="1"/>
</dbReference>
<evidence type="ECO:0000259" key="7">
    <source>
        <dbReference type="Pfam" id="PF02775"/>
    </source>
</evidence>
<evidence type="ECO:0000259" key="8">
    <source>
        <dbReference type="Pfam" id="PF02776"/>
    </source>
</evidence>
<comment type="cofactor">
    <cofactor evidence="1">
        <name>thiamine diphosphate</name>
        <dbReference type="ChEBI" id="CHEBI:58937"/>
    </cofactor>
</comment>
<dbReference type="FunFam" id="3.40.50.970:FF:000007">
    <property type="entry name" value="Acetolactate synthase"/>
    <property type="match status" value="1"/>
</dbReference>
<dbReference type="KEGG" id="hdh:G5B40_02440"/>
<gene>
    <name evidence="9" type="ORF">G5B40_02440</name>
</gene>
<evidence type="ECO:0000256" key="4">
    <source>
        <dbReference type="ARBA" id="ARBA00023052"/>
    </source>
</evidence>
<dbReference type="GO" id="GO:0030976">
    <property type="term" value="F:thiamine pyrophosphate binding"/>
    <property type="evidence" value="ECO:0007669"/>
    <property type="project" value="InterPro"/>
</dbReference>
<dbReference type="SUPFAM" id="SSF52467">
    <property type="entry name" value="DHS-like NAD/FAD-binding domain"/>
    <property type="match status" value="1"/>
</dbReference>
<dbReference type="Gene3D" id="3.40.50.1220">
    <property type="entry name" value="TPP-binding domain"/>
    <property type="match status" value="1"/>
</dbReference>
<dbReference type="GO" id="GO:0009097">
    <property type="term" value="P:isoleucine biosynthetic process"/>
    <property type="evidence" value="ECO:0007669"/>
    <property type="project" value="TreeGrafter"/>
</dbReference>